<name>A0A8J8SZ96_HALGN</name>
<keyword evidence="3" id="KW-1185">Reference proteome</keyword>
<feature type="compositionally biased region" description="Polar residues" evidence="1">
    <location>
        <begin position="60"/>
        <end position="69"/>
    </location>
</feature>
<evidence type="ECO:0000313" key="2">
    <source>
        <dbReference type="EMBL" id="TNV75771.1"/>
    </source>
</evidence>
<comment type="caution">
    <text evidence="2">The sequence shown here is derived from an EMBL/GenBank/DDBJ whole genome shotgun (WGS) entry which is preliminary data.</text>
</comment>
<gene>
    <name evidence="2" type="ORF">FGO68_gene17740</name>
</gene>
<reference evidence="2" key="1">
    <citation type="submission" date="2019-06" db="EMBL/GenBank/DDBJ databases">
        <authorList>
            <person name="Zheng W."/>
        </authorList>
    </citation>
    <scope>NUCLEOTIDE SEQUENCE</scope>
    <source>
        <strain evidence="2">QDHG01</strain>
    </source>
</reference>
<dbReference type="Proteomes" id="UP000785679">
    <property type="component" value="Unassembled WGS sequence"/>
</dbReference>
<evidence type="ECO:0000313" key="3">
    <source>
        <dbReference type="Proteomes" id="UP000785679"/>
    </source>
</evidence>
<accession>A0A8J8SZ96</accession>
<feature type="region of interest" description="Disordered" evidence="1">
    <location>
        <begin position="1"/>
        <end position="69"/>
    </location>
</feature>
<organism evidence="2 3">
    <name type="scientific">Halteria grandinella</name>
    <dbReference type="NCBI Taxonomy" id="5974"/>
    <lineage>
        <taxon>Eukaryota</taxon>
        <taxon>Sar</taxon>
        <taxon>Alveolata</taxon>
        <taxon>Ciliophora</taxon>
        <taxon>Intramacronucleata</taxon>
        <taxon>Spirotrichea</taxon>
        <taxon>Stichotrichia</taxon>
        <taxon>Sporadotrichida</taxon>
        <taxon>Halteriidae</taxon>
        <taxon>Halteria</taxon>
    </lineage>
</organism>
<protein>
    <submittedName>
        <fullName evidence="2">Uncharacterized protein</fullName>
    </submittedName>
</protein>
<sequence length="180" mass="20384">MGHPDPFSFGGDLQDSSETSSAGYHHQQPGHTDQQDISSQDSNSDDSISDMQQSVGEPMFSSQGSLTSAAPSQMSINSAAFLPTWRRATAWQREVQEERQSRVAEDPCFGKPSNFFEYDVDPDTDQIILQAEQLTFIAIHYSDQYSNPQSIIDWLHFKALQKENQLRQIRNVKLMKRKPT</sequence>
<evidence type="ECO:0000256" key="1">
    <source>
        <dbReference type="SAM" id="MobiDB-lite"/>
    </source>
</evidence>
<dbReference type="EMBL" id="RRYP01014856">
    <property type="protein sequence ID" value="TNV75771.1"/>
    <property type="molecule type" value="Genomic_DNA"/>
</dbReference>
<proteinExistence type="predicted"/>
<dbReference type="AlphaFoldDB" id="A0A8J8SZ96"/>